<proteinExistence type="predicted"/>
<dbReference type="EMBL" id="JABAFY010000019">
    <property type="protein sequence ID" value="NME52188.1"/>
    <property type="molecule type" value="Genomic_DNA"/>
</dbReference>
<protein>
    <submittedName>
        <fullName evidence="1">Uncharacterized protein</fullName>
    </submittedName>
</protein>
<gene>
    <name evidence="1" type="ORF">HF854_06525</name>
</gene>
<dbReference type="Proteomes" id="UP000522333">
    <property type="component" value="Unassembled WGS sequence"/>
</dbReference>
<reference evidence="1 2" key="1">
    <citation type="submission" date="2020-04" db="EMBL/GenBank/DDBJ databases">
        <authorList>
            <person name="Hitch T.C.A."/>
            <person name="Wylensek D."/>
            <person name="Clavel T."/>
        </authorList>
    </citation>
    <scope>NUCLEOTIDE SEQUENCE [LARGE SCALE GENOMIC DNA]</scope>
    <source>
        <strain evidence="1 2">PG-251-APC-1</strain>
    </source>
</reference>
<comment type="caution">
    <text evidence="1">The sequence shown here is derived from an EMBL/GenBank/DDBJ whole genome shotgun (WGS) entry which is preliminary data.</text>
</comment>
<name>A0A848CCY8_9BACT</name>
<organism evidence="1 2">
    <name type="scientific">Desulfovibrio piger</name>
    <dbReference type="NCBI Taxonomy" id="901"/>
    <lineage>
        <taxon>Bacteria</taxon>
        <taxon>Pseudomonadati</taxon>
        <taxon>Thermodesulfobacteriota</taxon>
        <taxon>Desulfovibrionia</taxon>
        <taxon>Desulfovibrionales</taxon>
        <taxon>Desulfovibrionaceae</taxon>
        <taxon>Desulfovibrio</taxon>
    </lineage>
</organism>
<sequence length="168" mass="18544">MTQATCTSESVFVQKTENGIAPVLLAGECPAQWKERLMAAFGAEDEPAATYLLHCLSRTARGKRSDLLFNACIAAIREIRPGNSLERMLVVQMCLANEYAVNALSSSDTAVFAEDKERLSAIAAKMMRLYLQQFEVLRRYRNAGRQNIQVTHVYADQAIVGDVVQGGK</sequence>
<evidence type="ECO:0000313" key="2">
    <source>
        <dbReference type="Proteomes" id="UP000522333"/>
    </source>
</evidence>
<accession>A0A848CCY8</accession>
<evidence type="ECO:0000313" key="1">
    <source>
        <dbReference type="EMBL" id="NME52188.1"/>
    </source>
</evidence>
<dbReference type="RefSeq" id="WP_168935568.1">
    <property type="nucleotide sequence ID" value="NZ_JABAFY010000019.1"/>
</dbReference>
<dbReference type="AlphaFoldDB" id="A0A848CCY8"/>